<comment type="caution">
    <text evidence="14">The sequence shown here is derived from an EMBL/GenBank/DDBJ whole genome shotgun (WGS) entry which is preliminary data.</text>
</comment>
<evidence type="ECO:0000256" key="2">
    <source>
        <dbReference type="ARBA" id="ARBA00022475"/>
    </source>
</evidence>
<dbReference type="Gene3D" id="1.10.8.500">
    <property type="entry name" value="HAMP domain in histidine kinase"/>
    <property type="match status" value="1"/>
</dbReference>
<dbReference type="SMART" id="SM00304">
    <property type="entry name" value="HAMP"/>
    <property type="match status" value="1"/>
</dbReference>
<evidence type="ECO:0008006" key="16">
    <source>
        <dbReference type="Google" id="ProtNLM"/>
    </source>
</evidence>
<dbReference type="RefSeq" id="WP_063389336.1">
    <property type="nucleotide sequence ID" value="NZ_LWBR01000072.1"/>
</dbReference>
<dbReference type="SUPFAM" id="SSF103190">
    <property type="entry name" value="Sensory domain-like"/>
    <property type="match status" value="1"/>
</dbReference>
<keyword evidence="6 11" id="KW-1133">Transmembrane helix</keyword>
<dbReference type="CDD" id="cd11386">
    <property type="entry name" value="MCP_signal"/>
    <property type="match status" value="1"/>
</dbReference>
<dbReference type="CDD" id="cd06225">
    <property type="entry name" value="HAMP"/>
    <property type="match status" value="1"/>
</dbReference>
<reference evidence="14 15" key="1">
    <citation type="submission" date="2016-04" db="EMBL/GenBank/DDBJ databases">
        <title>Draft genome sequence of Aeribacillus pallidus 8m3 from petroleum reservoir.</title>
        <authorList>
            <person name="Poltaraus A.B."/>
            <person name="Nazina T.N."/>
            <person name="Tourova T.P."/>
            <person name="Malakho S.M."/>
            <person name="Korshunova A.V."/>
            <person name="Sokolova D.S."/>
        </authorList>
    </citation>
    <scope>NUCLEOTIDE SEQUENCE [LARGE SCALE GENOMIC DNA]</scope>
    <source>
        <strain evidence="14 15">8m3</strain>
    </source>
</reference>
<keyword evidence="8 10" id="KW-0807">Transducer</keyword>
<evidence type="ECO:0000256" key="10">
    <source>
        <dbReference type="PROSITE-ProRule" id="PRU00284"/>
    </source>
</evidence>
<dbReference type="SMART" id="SM00283">
    <property type="entry name" value="MA"/>
    <property type="match status" value="1"/>
</dbReference>
<dbReference type="GO" id="GO:0006935">
    <property type="term" value="P:chemotaxis"/>
    <property type="evidence" value="ECO:0007669"/>
    <property type="project" value="UniProtKB-KW"/>
</dbReference>
<evidence type="ECO:0000256" key="4">
    <source>
        <dbReference type="ARBA" id="ARBA00022500"/>
    </source>
</evidence>
<dbReference type="Gene3D" id="1.10.287.950">
    <property type="entry name" value="Methyl-accepting chemotaxis protein"/>
    <property type="match status" value="1"/>
</dbReference>
<evidence type="ECO:0000259" key="13">
    <source>
        <dbReference type="PROSITE" id="PS50885"/>
    </source>
</evidence>
<keyword evidence="7 11" id="KW-0472">Membrane</keyword>
<dbReference type="STRING" id="33936.AZI98_16435"/>
<keyword evidence="3" id="KW-0488">Methylation</keyword>
<dbReference type="CDD" id="cd18773">
    <property type="entry name" value="PDC1_HK_sensor"/>
    <property type="match status" value="1"/>
</dbReference>
<accession>A0A165WCQ1</accession>
<feature type="domain" description="Methyl-accepting transducer" evidence="12">
    <location>
        <begin position="374"/>
        <end position="631"/>
    </location>
</feature>
<feature type="domain" description="HAMP" evidence="13">
    <location>
        <begin position="303"/>
        <end position="355"/>
    </location>
</feature>
<feature type="transmembrane region" description="Helical" evidence="11">
    <location>
        <begin position="12"/>
        <end position="32"/>
    </location>
</feature>
<dbReference type="InterPro" id="IPR029151">
    <property type="entry name" value="Sensor-like_sf"/>
</dbReference>
<evidence type="ECO:0000256" key="9">
    <source>
        <dbReference type="ARBA" id="ARBA00029447"/>
    </source>
</evidence>
<dbReference type="Pfam" id="PF02743">
    <property type="entry name" value="dCache_1"/>
    <property type="match status" value="1"/>
</dbReference>
<dbReference type="Proteomes" id="UP000076476">
    <property type="component" value="Unassembled WGS sequence"/>
</dbReference>
<dbReference type="GO" id="GO:0005886">
    <property type="term" value="C:plasma membrane"/>
    <property type="evidence" value="ECO:0007669"/>
    <property type="project" value="UniProtKB-SubCell"/>
</dbReference>
<sequence>MFKKLQWKLTALITILLIFSLLVVFFTSDYFVQKNIKSDAFHTGQSIVKQAKKNLLLQMQEYERILLLFSNEPEIAQLLEKNDDQSLQSVKETFQSFLSANKLVRSVYVANTKNLVAAEPELNLKEDLIINSRPWYKSAVTSPNFVSWSEPYRDGEKGEYVVTASKAITKDGVLLGVIGIDINLTTFNEFVKQVEAGFGGYTFLLDRNGVAIAHPKMTGKNLYKNNGLMAPIKNQKQGIASIKENGKDSTIIFETITELNWKIGVVYSDANLEQTARTIRSINVSIIIAALIVAFFITSFVSRSISKPILLLAKNADKMAEGDLSGTLTVKNKDEIGKLANSFTKMTDNIRQILLDLDGSVKELQQSAQTLNVVSEEATASSEEISVAIEEIAKGSGEQANSTEIINGQIKQLEDCIQQVNNDVKNVENLSYESQNASYNGLEKLNELQIKSNEADKESEMVQSVLQNLVDRVEKISDIVSTISKISDQTNLLALNASIEAARAGESGKGFAVVAEEVRNLAEQSAKATENIKNMIEGIQIETKNAYDAMSRSKKIHEEQNKAVQVTGNAFHEIAIKMEDLLNAIKSTLNAIDRMNEQKETVVESIENISAVTQQLAASAEEVSATTNEQVKAFSMVAEKAESLSEESNRLKGLVERFKL</sequence>
<dbReference type="EMBL" id="LWBR01000072">
    <property type="protein sequence ID" value="KZN94878.1"/>
    <property type="molecule type" value="Genomic_DNA"/>
</dbReference>
<organism evidence="14 15">
    <name type="scientific">Aeribacillus pallidus</name>
    <dbReference type="NCBI Taxonomy" id="33936"/>
    <lineage>
        <taxon>Bacteria</taxon>
        <taxon>Bacillati</taxon>
        <taxon>Bacillota</taxon>
        <taxon>Bacilli</taxon>
        <taxon>Bacillales</taxon>
        <taxon>Bacillaceae</taxon>
        <taxon>Aeribacillus</taxon>
    </lineage>
</organism>
<evidence type="ECO:0000256" key="3">
    <source>
        <dbReference type="ARBA" id="ARBA00022481"/>
    </source>
</evidence>
<dbReference type="CDD" id="cd12912">
    <property type="entry name" value="PDC2_MCP_like"/>
    <property type="match status" value="1"/>
</dbReference>
<evidence type="ECO:0000256" key="7">
    <source>
        <dbReference type="ARBA" id="ARBA00023136"/>
    </source>
</evidence>
<dbReference type="Pfam" id="PF00015">
    <property type="entry name" value="MCPsignal"/>
    <property type="match status" value="1"/>
</dbReference>
<comment type="subcellular location">
    <subcellularLocation>
        <location evidence="1">Cell membrane</location>
        <topology evidence="1">Multi-pass membrane protein</topology>
    </subcellularLocation>
</comment>
<keyword evidence="2" id="KW-1003">Cell membrane</keyword>
<evidence type="ECO:0000256" key="1">
    <source>
        <dbReference type="ARBA" id="ARBA00004651"/>
    </source>
</evidence>
<dbReference type="AlphaFoldDB" id="A0A165WCQ1"/>
<evidence type="ECO:0000313" key="14">
    <source>
        <dbReference type="EMBL" id="KZN94878.1"/>
    </source>
</evidence>
<keyword evidence="5 11" id="KW-0812">Transmembrane</keyword>
<feature type="transmembrane region" description="Helical" evidence="11">
    <location>
        <begin position="282"/>
        <end position="301"/>
    </location>
</feature>
<dbReference type="PROSITE" id="PS50885">
    <property type="entry name" value="HAMP"/>
    <property type="match status" value="1"/>
</dbReference>
<dbReference type="PANTHER" id="PTHR32089">
    <property type="entry name" value="METHYL-ACCEPTING CHEMOTAXIS PROTEIN MCPB"/>
    <property type="match status" value="1"/>
</dbReference>
<dbReference type="SUPFAM" id="SSF58104">
    <property type="entry name" value="Methyl-accepting chemotaxis protein (MCP) signaling domain"/>
    <property type="match status" value="1"/>
</dbReference>
<dbReference type="Pfam" id="PF00672">
    <property type="entry name" value="HAMP"/>
    <property type="match status" value="1"/>
</dbReference>
<evidence type="ECO:0000313" key="15">
    <source>
        <dbReference type="Proteomes" id="UP000076476"/>
    </source>
</evidence>
<evidence type="ECO:0000256" key="5">
    <source>
        <dbReference type="ARBA" id="ARBA00022692"/>
    </source>
</evidence>
<comment type="similarity">
    <text evidence="9">Belongs to the methyl-accepting chemotaxis (MCP) protein family.</text>
</comment>
<evidence type="ECO:0000256" key="8">
    <source>
        <dbReference type="ARBA" id="ARBA00023224"/>
    </source>
</evidence>
<name>A0A165WCQ1_9BACI</name>
<dbReference type="OrthoDB" id="9760371at2"/>
<dbReference type="InterPro" id="IPR004089">
    <property type="entry name" value="MCPsignal_dom"/>
</dbReference>
<dbReference type="GO" id="GO:0007165">
    <property type="term" value="P:signal transduction"/>
    <property type="evidence" value="ECO:0007669"/>
    <property type="project" value="UniProtKB-KW"/>
</dbReference>
<protein>
    <recommendedName>
        <fullName evidence="16">Methyl-accepting chemotaxis protein</fullName>
    </recommendedName>
</protein>
<proteinExistence type="inferred from homology"/>
<evidence type="ECO:0000256" key="11">
    <source>
        <dbReference type="SAM" id="Phobius"/>
    </source>
</evidence>
<keyword evidence="15" id="KW-1185">Reference proteome</keyword>
<keyword evidence="4" id="KW-0145">Chemotaxis</keyword>
<dbReference type="InterPro" id="IPR033479">
    <property type="entry name" value="dCache_1"/>
</dbReference>
<dbReference type="Gene3D" id="3.30.450.20">
    <property type="entry name" value="PAS domain"/>
    <property type="match status" value="2"/>
</dbReference>
<evidence type="ECO:0000259" key="12">
    <source>
        <dbReference type="PROSITE" id="PS50111"/>
    </source>
</evidence>
<gene>
    <name evidence="14" type="ORF">AZI98_16435</name>
</gene>
<dbReference type="PANTHER" id="PTHR32089:SF114">
    <property type="entry name" value="METHYL-ACCEPTING CHEMOTAXIS PROTEIN MCPB"/>
    <property type="match status" value="1"/>
</dbReference>
<dbReference type="PROSITE" id="PS50111">
    <property type="entry name" value="CHEMOTAXIS_TRANSDUC_2"/>
    <property type="match status" value="1"/>
</dbReference>
<evidence type="ECO:0000256" key="6">
    <source>
        <dbReference type="ARBA" id="ARBA00022989"/>
    </source>
</evidence>
<dbReference type="InterPro" id="IPR003660">
    <property type="entry name" value="HAMP_dom"/>
</dbReference>